<reference evidence="2 3" key="1">
    <citation type="submission" date="2021-01" db="EMBL/GenBank/DDBJ databases">
        <title>Whole genome shotgun sequence of Asanoa siamensis NBRC 107932.</title>
        <authorList>
            <person name="Komaki H."/>
            <person name="Tamura T."/>
        </authorList>
    </citation>
    <scope>NUCLEOTIDE SEQUENCE [LARGE SCALE GENOMIC DNA]</scope>
    <source>
        <strain evidence="2 3">NBRC 107932</strain>
    </source>
</reference>
<protein>
    <submittedName>
        <fullName evidence="2">Uncharacterized protein</fullName>
    </submittedName>
</protein>
<proteinExistence type="predicted"/>
<dbReference type="Proteomes" id="UP000604117">
    <property type="component" value="Unassembled WGS sequence"/>
</dbReference>
<evidence type="ECO:0000313" key="3">
    <source>
        <dbReference type="Proteomes" id="UP000604117"/>
    </source>
</evidence>
<name>A0ABQ4CKV4_9ACTN</name>
<evidence type="ECO:0000313" key="2">
    <source>
        <dbReference type="EMBL" id="GIF71909.1"/>
    </source>
</evidence>
<accession>A0ABQ4CKV4</accession>
<dbReference type="EMBL" id="BONE01000008">
    <property type="protein sequence ID" value="GIF71909.1"/>
    <property type="molecule type" value="Genomic_DNA"/>
</dbReference>
<dbReference type="RefSeq" id="WP_203711374.1">
    <property type="nucleotide sequence ID" value="NZ_BONE01000008.1"/>
</dbReference>
<organism evidence="2 3">
    <name type="scientific">Asanoa siamensis</name>
    <dbReference type="NCBI Taxonomy" id="926357"/>
    <lineage>
        <taxon>Bacteria</taxon>
        <taxon>Bacillati</taxon>
        <taxon>Actinomycetota</taxon>
        <taxon>Actinomycetes</taxon>
        <taxon>Micromonosporales</taxon>
        <taxon>Micromonosporaceae</taxon>
        <taxon>Asanoa</taxon>
    </lineage>
</organism>
<sequence>MDKKTVLAERFKTGDVEVEGVGTFTVRGMSRWEVAMANKALEKGGDLEYERFVLARCILDPVMTEGEIGEWQKVAGPLELVTVGNKVNELSGIGKGADKSDLPEDGDESGS</sequence>
<comment type="caution">
    <text evidence="2">The sequence shown here is derived from an EMBL/GenBank/DDBJ whole genome shotgun (WGS) entry which is preliminary data.</text>
</comment>
<evidence type="ECO:0000256" key="1">
    <source>
        <dbReference type="SAM" id="MobiDB-lite"/>
    </source>
</evidence>
<gene>
    <name evidence="2" type="ORF">Asi02nite_14270</name>
</gene>
<keyword evidence="3" id="KW-1185">Reference proteome</keyword>
<feature type="region of interest" description="Disordered" evidence="1">
    <location>
        <begin position="90"/>
        <end position="111"/>
    </location>
</feature>